<feature type="chain" id="PRO_5026133834" description="Lipoprotein" evidence="1">
    <location>
        <begin position="22"/>
        <end position="116"/>
    </location>
</feature>
<protein>
    <recommendedName>
        <fullName evidence="4">Lipoprotein</fullName>
    </recommendedName>
</protein>
<dbReference type="RefSeq" id="WP_160615985.1">
    <property type="nucleotide sequence ID" value="NZ_WTYR01000001.1"/>
</dbReference>
<sequence>MRQLFLVSLAALAACSQPAESGDPAPAPEGESIACALGGSESFDSRCILERKDNDVVLHHPDGSFRRFLFYPDGGGLVAADGADSSSQKIDGDWLLLSVGGDRYRVPFIAKRRDDG</sequence>
<evidence type="ECO:0008006" key="4">
    <source>
        <dbReference type="Google" id="ProtNLM"/>
    </source>
</evidence>
<keyword evidence="1" id="KW-0732">Signal</keyword>
<dbReference type="Proteomes" id="UP000429229">
    <property type="component" value="Unassembled WGS sequence"/>
</dbReference>
<gene>
    <name evidence="2" type="ORF">GRI68_03695</name>
</gene>
<feature type="signal peptide" evidence="1">
    <location>
        <begin position="1"/>
        <end position="21"/>
    </location>
</feature>
<evidence type="ECO:0000256" key="1">
    <source>
        <dbReference type="SAM" id="SignalP"/>
    </source>
</evidence>
<comment type="caution">
    <text evidence="2">The sequence shown here is derived from an EMBL/GenBank/DDBJ whole genome shotgun (WGS) entry which is preliminary data.</text>
</comment>
<dbReference type="OrthoDB" id="5402191at2"/>
<dbReference type="EMBL" id="WTYR01000001">
    <property type="protein sequence ID" value="MXP09278.1"/>
    <property type="molecule type" value="Genomic_DNA"/>
</dbReference>
<evidence type="ECO:0000313" key="3">
    <source>
        <dbReference type="Proteomes" id="UP000429229"/>
    </source>
</evidence>
<dbReference type="AlphaFoldDB" id="A0A6I4U079"/>
<dbReference type="PROSITE" id="PS51257">
    <property type="entry name" value="PROKAR_LIPOPROTEIN"/>
    <property type="match status" value="1"/>
</dbReference>
<keyword evidence="3" id="KW-1185">Reference proteome</keyword>
<proteinExistence type="predicted"/>
<name>A0A6I4U079_9SPHN</name>
<reference evidence="2 3" key="1">
    <citation type="submission" date="2019-12" db="EMBL/GenBank/DDBJ databases">
        <title>Genomic-based taxomic classification of the family Erythrobacteraceae.</title>
        <authorList>
            <person name="Xu L."/>
        </authorList>
    </citation>
    <scope>NUCLEOTIDE SEQUENCE [LARGE SCALE GENOMIC DNA]</scope>
    <source>
        <strain evidence="2 3">LMG 29519</strain>
    </source>
</reference>
<organism evidence="2 3">
    <name type="scientific">Alteriqipengyuania halimionae</name>
    <dbReference type="NCBI Taxonomy" id="1926630"/>
    <lineage>
        <taxon>Bacteria</taxon>
        <taxon>Pseudomonadati</taxon>
        <taxon>Pseudomonadota</taxon>
        <taxon>Alphaproteobacteria</taxon>
        <taxon>Sphingomonadales</taxon>
        <taxon>Erythrobacteraceae</taxon>
        <taxon>Alteriqipengyuania</taxon>
    </lineage>
</organism>
<accession>A0A6I4U079</accession>
<evidence type="ECO:0000313" key="2">
    <source>
        <dbReference type="EMBL" id="MXP09278.1"/>
    </source>
</evidence>